<evidence type="ECO:0000256" key="1">
    <source>
        <dbReference type="ARBA" id="ARBA00007068"/>
    </source>
</evidence>
<protein>
    <submittedName>
        <fullName evidence="2">L-aminopeptidase/D-esterase</fullName>
    </submittedName>
</protein>
<evidence type="ECO:0000313" key="2">
    <source>
        <dbReference type="EMBL" id="VFK44420.1"/>
    </source>
</evidence>
<dbReference type="AlphaFoldDB" id="A0A450YS88"/>
<keyword evidence="2" id="KW-0645">Protease</keyword>
<dbReference type="Gene3D" id="3.60.70.12">
    <property type="entry name" value="L-amino peptidase D-ALA esterase/amidase"/>
    <property type="match status" value="1"/>
</dbReference>
<dbReference type="Pfam" id="PF03576">
    <property type="entry name" value="Peptidase_S58"/>
    <property type="match status" value="1"/>
</dbReference>
<dbReference type="CDD" id="cd02252">
    <property type="entry name" value="nylC_like"/>
    <property type="match status" value="1"/>
</dbReference>
<name>A0A450YS88_9GAMM</name>
<dbReference type="EMBL" id="CAADFT010000035">
    <property type="protein sequence ID" value="VFK44420.1"/>
    <property type="molecule type" value="Genomic_DNA"/>
</dbReference>
<sequence length="333" mass="34770">MSIAAKNNTITAIPSIRVGHHEDRAALRGVTVIRFPKDGAIASVDVRGSAPGTRETDLLDPIAMLERIHAIVLAGGSAHGLEAASGVMTRLEEENIGYRAGVIDIKIPIVPAAVIFDLSVGDPLIRPTREWGLHACRAASDAPVALGNVGAGLGATVGKALGLKRRMKGGLGSFAMNLPGGIRIGAIAIVNAFGDIVAPKTDTIIAGARGEKRGQFADSIRVLLDNIGHPPPQGTNTTIGIVATDAHLNKMQLRKVAQMAHNGLARTIRPVHTLFDGDTIFAVSVPEREIAGDPGKALMMIAVAAENVLETAIRLAITEAETVADIPAARDWQ</sequence>
<dbReference type="PANTHER" id="PTHR36512:SF3">
    <property type="entry name" value="BLR5678 PROTEIN"/>
    <property type="match status" value="1"/>
</dbReference>
<keyword evidence="2" id="KW-0031">Aminopeptidase</keyword>
<comment type="similarity">
    <text evidence="1">Belongs to the peptidase S58 family.</text>
</comment>
<proteinExistence type="inferred from homology"/>
<organism evidence="2">
    <name type="scientific">Candidatus Kentrum sp. TC</name>
    <dbReference type="NCBI Taxonomy" id="2126339"/>
    <lineage>
        <taxon>Bacteria</taxon>
        <taxon>Pseudomonadati</taxon>
        <taxon>Pseudomonadota</taxon>
        <taxon>Gammaproteobacteria</taxon>
        <taxon>Candidatus Kentrum</taxon>
    </lineage>
</organism>
<dbReference type="InterPro" id="IPR016117">
    <property type="entry name" value="ArgJ-like_dom_sf"/>
</dbReference>
<keyword evidence="2" id="KW-0378">Hydrolase</keyword>
<accession>A0A450YS88</accession>
<dbReference type="GO" id="GO:0004177">
    <property type="term" value="F:aminopeptidase activity"/>
    <property type="evidence" value="ECO:0007669"/>
    <property type="project" value="UniProtKB-KW"/>
</dbReference>
<dbReference type="InterPro" id="IPR005321">
    <property type="entry name" value="Peptidase_S58_DmpA"/>
</dbReference>
<reference evidence="2" key="1">
    <citation type="submission" date="2019-02" db="EMBL/GenBank/DDBJ databases">
        <authorList>
            <person name="Gruber-Vodicka R. H."/>
            <person name="Seah K. B. B."/>
        </authorList>
    </citation>
    <scope>NUCLEOTIDE SEQUENCE</scope>
    <source>
        <strain evidence="2">BECK_BZ125</strain>
    </source>
</reference>
<dbReference type="SUPFAM" id="SSF56266">
    <property type="entry name" value="DmpA/ArgJ-like"/>
    <property type="match status" value="1"/>
</dbReference>
<gene>
    <name evidence="2" type="ORF">BECKTC1821E_GA0114239_10352</name>
</gene>
<dbReference type="PANTHER" id="PTHR36512">
    <property type="entry name" value="D-AMINOPEPTIDASE"/>
    <property type="match status" value="1"/>
</dbReference>